<gene>
    <name evidence="2" type="ORF">EJB05_13455</name>
</gene>
<name>A0A5J9VY27_9POAL</name>
<accession>A0A5J9VY27</accession>
<feature type="non-terminal residue" evidence="2">
    <location>
        <position position="1"/>
    </location>
</feature>
<reference evidence="2 3" key="1">
    <citation type="journal article" date="2019" name="Sci. Rep.">
        <title>A high-quality genome of Eragrostis curvula grass provides insights into Poaceae evolution and supports new strategies to enhance forage quality.</title>
        <authorList>
            <person name="Carballo J."/>
            <person name="Santos B.A.C.M."/>
            <person name="Zappacosta D."/>
            <person name="Garbus I."/>
            <person name="Selva J.P."/>
            <person name="Gallo C.A."/>
            <person name="Diaz A."/>
            <person name="Albertini E."/>
            <person name="Caccamo M."/>
            <person name="Echenique V."/>
        </authorList>
    </citation>
    <scope>NUCLEOTIDE SEQUENCE [LARGE SCALE GENOMIC DNA]</scope>
    <source>
        <strain evidence="3">cv. Victoria</strain>
        <tissue evidence="2">Leaf</tissue>
    </source>
</reference>
<keyword evidence="3" id="KW-1185">Reference proteome</keyword>
<evidence type="ECO:0000313" key="3">
    <source>
        <dbReference type="Proteomes" id="UP000324897"/>
    </source>
</evidence>
<feature type="region of interest" description="Disordered" evidence="1">
    <location>
        <begin position="77"/>
        <end position="118"/>
    </location>
</feature>
<protein>
    <submittedName>
        <fullName evidence="2">Uncharacterized protein</fullName>
    </submittedName>
</protein>
<organism evidence="2 3">
    <name type="scientific">Eragrostis curvula</name>
    <name type="common">weeping love grass</name>
    <dbReference type="NCBI Taxonomy" id="38414"/>
    <lineage>
        <taxon>Eukaryota</taxon>
        <taxon>Viridiplantae</taxon>
        <taxon>Streptophyta</taxon>
        <taxon>Embryophyta</taxon>
        <taxon>Tracheophyta</taxon>
        <taxon>Spermatophyta</taxon>
        <taxon>Magnoliopsida</taxon>
        <taxon>Liliopsida</taxon>
        <taxon>Poales</taxon>
        <taxon>Poaceae</taxon>
        <taxon>PACMAD clade</taxon>
        <taxon>Chloridoideae</taxon>
        <taxon>Eragrostideae</taxon>
        <taxon>Eragrostidinae</taxon>
        <taxon>Eragrostis</taxon>
    </lineage>
</organism>
<evidence type="ECO:0000313" key="2">
    <source>
        <dbReference type="EMBL" id="TVU40010.1"/>
    </source>
</evidence>
<dbReference type="AlphaFoldDB" id="A0A5J9VY27"/>
<dbReference type="Gramene" id="TVU40010">
    <property type="protein sequence ID" value="TVU40010"/>
    <property type="gene ID" value="EJB05_13455"/>
</dbReference>
<evidence type="ECO:0000256" key="1">
    <source>
        <dbReference type="SAM" id="MobiDB-lite"/>
    </source>
</evidence>
<dbReference type="EMBL" id="RWGY01000007">
    <property type="protein sequence ID" value="TVU40010.1"/>
    <property type="molecule type" value="Genomic_DNA"/>
</dbReference>
<dbReference type="Proteomes" id="UP000324897">
    <property type="component" value="Chromosome 4"/>
</dbReference>
<comment type="caution">
    <text evidence="2">The sequence shown here is derived from an EMBL/GenBank/DDBJ whole genome shotgun (WGS) entry which is preliminary data.</text>
</comment>
<proteinExistence type="predicted"/>
<sequence length="203" mass="21255">MAPRGSNFIEEANQVSSKPDAWLLVGGGQFSFTRQGNEERMCAMAAKSKCGDDVNPAHLGLLPSLRHPHASLPAAALPRRAGRPANPVGSCNITSERGRQLTPASGPPGPRLGLGSAGEGGEAGMCDLVARTGRHLQRYEGGRRLLAGCVGRGRPPSPITNHYHSPLYLLASPTTKGVAFLSSVRSGWIGADSIPFFVVVVVV</sequence>